<evidence type="ECO:0000256" key="6">
    <source>
        <dbReference type="ARBA" id="ARBA00022918"/>
    </source>
</evidence>
<dbReference type="InterPro" id="IPR041373">
    <property type="entry name" value="RT_RNaseH"/>
</dbReference>
<dbReference type="GO" id="GO:0003964">
    <property type="term" value="F:RNA-directed DNA polymerase activity"/>
    <property type="evidence" value="ECO:0007669"/>
    <property type="project" value="UniProtKB-KW"/>
</dbReference>
<keyword evidence="9" id="KW-1185">Reference proteome</keyword>
<evidence type="ECO:0000313" key="8">
    <source>
        <dbReference type="EMBL" id="GMF15722.1"/>
    </source>
</evidence>
<evidence type="ECO:0000256" key="1">
    <source>
        <dbReference type="ARBA" id="ARBA00022679"/>
    </source>
</evidence>
<keyword evidence="1" id="KW-0808">Transferase</keyword>
<evidence type="ECO:0000313" key="9">
    <source>
        <dbReference type="Proteomes" id="UP001165121"/>
    </source>
</evidence>
<comment type="caution">
    <text evidence="8">The sequence shown here is derived from an EMBL/GenBank/DDBJ whole genome shotgun (WGS) entry which is preliminary data.</text>
</comment>
<sequence>MCIDYRVVNGFIKLSNYPLPLIDDLLIGFATTMWFMSHDMTSGFWAVTMTERAKLISAFAVSKNCLWGFVIPPEEEKLVDPDVLEFLGVDVKERGESEREKSGSKVPVLTDVMTVSNATYRHLPRWDWSLDGARTSTISLMGLQPATNCAPTWTLLFRLRYWNITGSLLKIEFGKLTIPVRSTWSGVTQPVRFTGRVLNDCDVRYHIDEKEVVAIMISPEVSRTIVENSHFVIYNRYHVLSWLMKSKSADRRCVRWGLTLSHWDLEVRKGQRDADGLDAILGAGITPREHLDEVAETLIPAKG</sequence>
<dbReference type="SUPFAM" id="SSF56672">
    <property type="entry name" value="DNA/RNA polymerases"/>
    <property type="match status" value="1"/>
</dbReference>
<keyword evidence="3" id="KW-0540">Nuclease</keyword>
<evidence type="ECO:0000256" key="3">
    <source>
        <dbReference type="ARBA" id="ARBA00022722"/>
    </source>
</evidence>
<protein>
    <submittedName>
        <fullName evidence="8">Unnamed protein product</fullName>
    </submittedName>
</protein>
<dbReference type="EMBL" id="BSXT01000041">
    <property type="protein sequence ID" value="GMF15722.1"/>
    <property type="molecule type" value="Genomic_DNA"/>
</dbReference>
<evidence type="ECO:0000259" key="7">
    <source>
        <dbReference type="Pfam" id="PF17917"/>
    </source>
</evidence>
<dbReference type="InterPro" id="IPR050951">
    <property type="entry name" value="Retrovirus_Pol_polyprotein"/>
</dbReference>
<reference evidence="8" key="1">
    <citation type="submission" date="2023-04" db="EMBL/GenBank/DDBJ databases">
        <title>Phytophthora fragariaefolia NBRC 109709.</title>
        <authorList>
            <person name="Ichikawa N."/>
            <person name="Sato H."/>
            <person name="Tonouchi N."/>
        </authorList>
    </citation>
    <scope>NUCLEOTIDE SEQUENCE</scope>
    <source>
        <strain evidence="8">NBRC 109709</strain>
    </source>
</reference>
<dbReference type="InterPro" id="IPR043128">
    <property type="entry name" value="Rev_trsase/Diguanyl_cyclase"/>
</dbReference>
<keyword evidence="2" id="KW-0548">Nucleotidyltransferase</keyword>
<dbReference type="Gene3D" id="3.10.10.10">
    <property type="entry name" value="HIV Type 1 Reverse Transcriptase, subunit A, domain 1"/>
    <property type="match status" value="1"/>
</dbReference>
<gene>
    <name evidence="8" type="ORF">Pfra01_000053100</name>
</gene>
<dbReference type="Gene3D" id="3.30.70.270">
    <property type="match status" value="1"/>
</dbReference>
<dbReference type="AlphaFoldDB" id="A0A9W6TL69"/>
<dbReference type="InterPro" id="IPR043502">
    <property type="entry name" value="DNA/RNA_pol_sf"/>
</dbReference>
<evidence type="ECO:0000256" key="2">
    <source>
        <dbReference type="ARBA" id="ARBA00022695"/>
    </source>
</evidence>
<dbReference type="PANTHER" id="PTHR37984:SF5">
    <property type="entry name" value="PROTEIN NYNRIN-LIKE"/>
    <property type="match status" value="1"/>
</dbReference>
<dbReference type="GO" id="GO:0004519">
    <property type="term" value="F:endonuclease activity"/>
    <property type="evidence" value="ECO:0007669"/>
    <property type="project" value="UniProtKB-KW"/>
</dbReference>
<keyword evidence="4" id="KW-0255">Endonuclease</keyword>
<evidence type="ECO:0000256" key="4">
    <source>
        <dbReference type="ARBA" id="ARBA00022759"/>
    </source>
</evidence>
<keyword evidence="5" id="KW-0378">Hydrolase</keyword>
<proteinExistence type="predicted"/>
<dbReference type="Proteomes" id="UP001165121">
    <property type="component" value="Unassembled WGS sequence"/>
</dbReference>
<dbReference type="GO" id="GO:0016787">
    <property type="term" value="F:hydrolase activity"/>
    <property type="evidence" value="ECO:0007669"/>
    <property type="project" value="UniProtKB-KW"/>
</dbReference>
<evidence type="ECO:0000256" key="5">
    <source>
        <dbReference type="ARBA" id="ARBA00022801"/>
    </source>
</evidence>
<organism evidence="8 9">
    <name type="scientific">Phytophthora fragariaefolia</name>
    <dbReference type="NCBI Taxonomy" id="1490495"/>
    <lineage>
        <taxon>Eukaryota</taxon>
        <taxon>Sar</taxon>
        <taxon>Stramenopiles</taxon>
        <taxon>Oomycota</taxon>
        <taxon>Peronosporomycetes</taxon>
        <taxon>Peronosporales</taxon>
        <taxon>Peronosporaceae</taxon>
        <taxon>Phytophthora</taxon>
    </lineage>
</organism>
<dbReference type="PANTHER" id="PTHR37984">
    <property type="entry name" value="PROTEIN CBG26694"/>
    <property type="match status" value="1"/>
</dbReference>
<name>A0A9W6TL69_9STRA</name>
<accession>A0A9W6TL69</accession>
<dbReference type="Pfam" id="PF17917">
    <property type="entry name" value="RT_RNaseH"/>
    <property type="match status" value="1"/>
</dbReference>
<keyword evidence="6" id="KW-0695">RNA-directed DNA polymerase</keyword>
<feature type="domain" description="Reverse transcriptase RNase H-like" evidence="7">
    <location>
        <begin position="186"/>
        <end position="262"/>
    </location>
</feature>